<gene>
    <name evidence="2" type="ORF">KQY15_01675</name>
</gene>
<sequence>MSVPKISVCIVTYNQVNYIQKCVESILQQQVNCDFEVIVGDDASTDGTRDVLLQLQQQYPTQLKLVLHDKNVGPINNYFSVHNQAQGEFVSHLDGDDYALPGKLQVLKDFLEENDDCRIVWHRMVILNEKGQTAVGMPLVPLKQSTGLDKFYLKDLAKFYSMTGCHSGSMYRRAAKKLTGYDKPTIDYYITLTFVQDGGYAAYIDEPYGVYRFFKQDKTLTRQKGNMYVGLAKLDFIEHMLSQGIPLNREFAAQTLFELFVRSYLRYPLKWRFFKLFLRCRALPRFSDLKLLWTVFNNSRNTSKQKAFLKGYSGKI</sequence>
<dbReference type="InterPro" id="IPR001173">
    <property type="entry name" value="Glyco_trans_2-like"/>
</dbReference>
<accession>A0ABS6MG59</accession>
<protein>
    <submittedName>
        <fullName evidence="2">Glycosyltransferase</fullName>
        <ecNumber evidence="2">2.4.-.-</ecNumber>
    </submittedName>
</protein>
<dbReference type="PANTHER" id="PTHR22916:SF71">
    <property type="entry name" value="GLYCOSYL TRANSFERASE"/>
    <property type="match status" value="1"/>
</dbReference>
<reference evidence="2 3" key="1">
    <citation type="submission" date="2021-06" db="EMBL/GenBank/DDBJ databases">
        <title>Rheinheimera indica sp. nov., isolated from deep-sea sediment.</title>
        <authorList>
            <person name="Wang Z."/>
            <person name="Zhang X.-Y."/>
        </authorList>
    </citation>
    <scope>NUCLEOTIDE SEQUENCE [LARGE SCALE GENOMIC DNA]</scope>
    <source>
        <strain evidence="2 3">SM2107</strain>
    </source>
</reference>
<keyword evidence="3" id="KW-1185">Reference proteome</keyword>
<proteinExistence type="predicted"/>
<organism evidence="2 3">
    <name type="scientific">Arsukibacterium indicum</name>
    <dbReference type="NCBI Taxonomy" id="2848612"/>
    <lineage>
        <taxon>Bacteria</taxon>
        <taxon>Pseudomonadati</taxon>
        <taxon>Pseudomonadota</taxon>
        <taxon>Gammaproteobacteria</taxon>
        <taxon>Chromatiales</taxon>
        <taxon>Chromatiaceae</taxon>
        <taxon>Arsukibacterium</taxon>
    </lineage>
</organism>
<feature type="domain" description="Glycosyltransferase 2-like" evidence="1">
    <location>
        <begin position="7"/>
        <end position="175"/>
    </location>
</feature>
<keyword evidence="2" id="KW-0808">Transferase</keyword>
<dbReference type="EMBL" id="JAHRID010000001">
    <property type="protein sequence ID" value="MBV2127805.1"/>
    <property type="molecule type" value="Genomic_DNA"/>
</dbReference>
<keyword evidence="2" id="KW-0328">Glycosyltransferase</keyword>
<comment type="caution">
    <text evidence="2">The sequence shown here is derived from an EMBL/GenBank/DDBJ whole genome shotgun (WGS) entry which is preliminary data.</text>
</comment>
<dbReference type="GO" id="GO:0016757">
    <property type="term" value="F:glycosyltransferase activity"/>
    <property type="evidence" value="ECO:0007669"/>
    <property type="project" value="UniProtKB-KW"/>
</dbReference>
<dbReference type="PANTHER" id="PTHR22916">
    <property type="entry name" value="GLYCOSYLTRANSFERASE"/>
    <property type="match status" value="1"/>
</dbReference>
<dbReference type="RefSeq" id="WP_217666655.1">
    <property type="nucleotide sequence ID" value="NZ_JAHRID010000001.1"/>
</dbReference>
<dbReference type="Pfam" id="PF00535">
    <property type="entry name" value="Glycos_transf_2"/>
    <property type="match status" value="1"/>
</dbReference>
<evidence type="ECO:0000313" key="3">
    <source>
        <dbReference type="Proteomes" id="UP000704611"/>
    </source>
</evidence>
<dbReference type="EC" id="2.4.-.-" evidence="2"/>
<name>A0ABS6MG59_9GAMM</name>
<evidence type="ECO:0000259" key="1">
    <source>
        <dbReference type="Pfam" id="PF00535"/>
    </source>
</evidence>
<evidence type="ECO:0000313" key="2">
    <source>
        <dbReference type="EMBL" id="MBV2127805.1"/>
    </source>
</evidence>
<dbReference type="Proteomes" id="UP000704611">
    <property type="component" value="Unassembled WGS sequence"/>
</dbReference>